<dbReference type="EMBL" id="RBRE01000013">
    <property type="protein sequence ID" value="RMQ50135.1"/>
    <property type="molecule type" value="Genomic_DNA"/>
</dbReference>
<keyword evidence="2" id="KW-0812">Transmembrane</keyword>
<evidence type="ECO:0000313" key="3">
    <source>
        <dbReference type="EMBL" id="RMQ50135.1"/>
    </source>
</evidence>
<dbReference type="InterPro" id="IPR036259">
    <property type="entry name" value="MFS_trans_sf"/>
</dbReference>
<proteinExistence type="predicted"/>
<evidence type="ECO:0000313" key="4">
    <source>
        <dbReference type="Proteomes" id="UP000277236"/>
    </source>
</evidence>
<feature type="transmembrane region" description="Helical" evidence="2">
    <location>
        <begin position="201"/>
        <end position="226"/>
    </location>
</feature>
<dbReference type="Proteomes" id="UP000277236">
    <property type="component" value="Unassembled WGS sequence"/>
</dbReference>
<evidence type="ECO:0000256" key="2">
    <source>
        <dbReference type="SAM" id="Phobius"/>
    </source>
</evidence>
<feature type="transmembrane region" description="Helical" evidence="2">
    <location>
        <begin position="238"/>
        <end position="257"/>
    </location>
</feature>
<organism evidence="3 4">
    <name type="scientific">Pseudomonas cichorii</name>
    <dbReference type="NCBI Taxonomy" id="36746"/>
    <lineage>
        <taxon>Bacteria</taxon>
        <taxon>Pseudomonadati</taxon>
        <taxon>Pseudomonadota</taxon>
        <taxon>Gammaproteobacteria</taxon>
        <taxon>Pseudomonadales</taxon>
        <taxon>Pseudomonadaceae</taxon>
        <taxon>Pseudomonas</taxon>
    </lineage>
</organism>
<dbReference type="AlphaFoldDB" id="A0A3M4M8W5"/>
<reference evidence="3 4" key="1">
    <citation type="submission" date="2018-08" db="EMBL/GenBank/DDBJ databases">
        <title>Recombination of ecologically and evolutionarily significant loci maintains genetic cohesion in the Pseudomonas syringae species complex.</title>
        <authorList>
            <person name="Dillon M."/>
            <person name="Thakur S."/>
            <person name="Almeida R.N.D."/>
            <person name="Weir B.S."/>
            <person name="Guttman D.S."/>
        </authorList>
    </citation>
    <scope>NUCLEOTIDE SEQUENCE [LARGE SCALE GENOMIC DNA]</scope>
    <source>
        <strain evidence="3 4">ICMP 3353</strain>
    </source>
</reference>
<feature type="region of interest" description="Disordered" evidence="1">
    <location>
        <begin position="1"/>
        <end position="40"/>
    </location>
</feature>
<name>A0A3M4M8W5_PSECI</name>
<accession>A0A3M4M8W5</accession>
<sequence>MHGTFNCQDDNEPTYRTGYALSRPEDSGTETPSDAQAAAPAKSLWAHATRPLMAGNLEKRNLNTQLQLYQWQRPPCVLNSLLSEELTIEAWYSTQEAKGIQAISTAGTSVCSLITTSENMTTDKKTHYCANASRSDDHKTPAPQLRAINHPFDNSCASGNHAGLEPVSQITLPLEESGKRPEAGCDTHHRQLQPPSNLTDLLFVFKTFSFLFVWALWGMGTFYSAILGLEYGNLAAETINLLAAISAALMVGSLALYVSGNKAIHIIQIFGLTLYANLLLGLKGTLWGGSEMHIAFWAGTFLYFMSTVGCYGLLWLRRKFSTMPGDSNRMSSSHP</sequence>
<gene>
    <name evidence="3" type="ORF">ALQ04_02416</name>
</gene>
<keyword evidence="2" id="KW-1133">Transmembrane helix</keyword>
<protein>
    <submittedName>
        <fullName evidence="3">Uncharacterized protein</fullName>
    </submittedName>
</protein>
<dbReference type="SUPFAM" id="SSF103473">
    <property type="entry name" value="MFS general substrate transporter"/>
    <property type="match status" value="1"/>
</dbReference>
<evidence type="ECO:0000256" key="1">
    <source>
        <dbReference type="SAM" id="MobiDB-lite"/>
    </source>
</evidence>
<feature type="transmembrane region" description="Helical" evidence="2">
    <location>
        <begin position="294"/>
        <end position="316"/>
    </location>
</feature>
<feature type="transmembrane region" description="Helical" evidence="2">
    <location>
        <begin position="264"/>
        <end position="282"/>
    </location>
</feature>
<comment type="caution">
    <text evidence="3">The sequence shown here is derived from an EMBL/GenBank/DDBJ whole genome shotgun (WGS) entry which is preliminary data.</text>
</comment>
<keyword evidence="2" id="KW-0472">Membrane</keyword>